<evidence type="ECO:0000313" key="1">
    <source>
        <dbReference type="EMBL" id="MBO1627630.1"/>
    </source>
</evidence>
<comment type="caution">
    <text evidence="1">The sequence shown here is derived from an EMBL/GenBank/DDBJ whole genome shotgun (WGS) entry which is preliminary data.</text>
</comment>
<name>A0ABS3P4B6_9BACI</name>
<evidence type="ECO:0000313" key="2">
    <source>
        <dbReference type="Proteomes" id="UP000677611"/>
    </source>
</evidence>
<organism evidence="1 2">
    <name type="scientific">Bacillus arachidis</name>
    <dbReference type="NCBI Taxonomy" id="2819290"/>
    <lineage>
        <taxon>Bacteria</taxon>
        <taxon>Bacillati</taxon>
        <taxon>Bacillota</taxon>
        <taxon>Bacilli</taxon>
        <taxon>Bacillales</taxon>
        <taxon>Bacillaceae</taxon>
        <taxon>Bacillus</taxon>
    </lineage>
</organism>
<reference evidence="1 2" key="1">
    <citation type="submission" date="2021-03" db="EMBL/GenBank/DDBJ databases">
        <title>Identification of novel Bacillus strains.</title>
        <authorList>
            <person name="Xiao Z."/>
            <person name="Li Y."/>
            <person name="Shen J."/>
        </authorList>
    </citation>
    <scope>NUCLEOTIDE SEQUENCE [LARGE SCALE GENOMIC DNA]</scope>
    <source>
        <strain evidence="1 2">SY8</strain>
    </source>
</reference>
<proteinExistence type="predicted"/>
<accession>A0ABS3P4B6</accession>
<sequence>MASVCIVYGNRYTKGFEYDASLFNRNHNEFVFECAGSGRPSIKDFLWRADNGEGTGGNTVDDAASSLARA</sequence>
<dbReference type="Proteomes" id="UP000677611">
    <property type="component" value="Unassembled WGS sequence"/>
</dbReference>
<dbReference type="EMBL" id="JAGDQJ010000027">
    <property type="protein sequence ID" value="MBO1627630.1"/>
    <property type="molecule type" value="Genomic_DNA"/>
</dbReference>
<gene>
    <name evidence="1" type="ORF">J4P90_20900</name>
</gene>
<keyword evidence="2" id="KW-1185">Reference proteome</keyword>
<dbReference type="RefSeq" id="WP_208018919.1">
    <property type="nucleotide sequence ID" value="NZ_JAGDQJ010000027.1"/>
</dbReference>
<protein>
    <submittedName>
        <fullName evidence="1">Uncharacterized protein</fullName>
    </submittedName>
</protein>